<keyword evidence="3" id="KW-0677">Repeat</keyword>
<evidence type="ECO:0000256" key="4">
    <source>
        <dbReference type="ARBA" id="ARBA00023157"/>
    </source>
</evidence>
<dbReference type="InterPro" id="IPR013783">
    <property type="entry name" value="Ig-like_fold"/>
</dbReference>
<protein>
    <submittedName>
        <fullName evidence="8">Leucine-rich repeat and immunoglobulin-like domain-containing nogo receptor-interacting protein 2</fullName>
    </submittedName>
</protein>
<dbReference type="InterPro" id="IPR003591">
    <property type="entry name" value="Leu-rich_rpt_typical-subtyp"/>
</dbReference>
<evidence type="ECO:0000256" key="3">
    <source>
        <dbReference type="ARBA" id="ARBA00022737"/>
    </source>
</evidence>
<dbReference type="InterPro" id="IPR032675">
    <property type="entry name" value="LRR_dom_sf"/>
</dbReference>
<name>A0A6P5ARY3_BRABE</name>
<dbReference type="Proteomes" id="UP000515135">
    <property type="component" value="Unplaced"/>
</dbReference>
<dbReference type="SUPFAM" id="SSF48726">
    <property type="entry name" value="Immunoglobulin"/>
    <property type="match status" value="1"/>
</dbReference>
<feature type="chain" id="PRO_5027850143" evidence="5">
    <location>
        <begin position="23"/>
        <end position="284"/>
    </location>
</feature>
<keyword evidence="2 5" id="KW-0732">Signal</keyword>
<evidence type="ECO:0000256" key="1">
    <source>
        <dbReference type="ARBA" id="ARBA00022614"/>
    </source>
</evidence>
<dbReference type="PANTHER" id="PTHR24366:SF170">
    <property type="entry name" value="RE50361P"/>
    <property type="match status" value="1"/>
</dbReference>
<keyword evidence="1" id="KW-0433">Leucine-rich repeat</keyword>
<dbReference type="Gene3D" id="3.80.10.10">
    <property type="entry name" value="Ribonuclease Inhibitor"/>
    <property type="match status" value="1"/>
</dbReference>
<gene>
    <name evidence="8" type="primary">LOC109486442</name>
</gene>
<dbReference type="InterPro" id="IPR007110">
    <property type="entry name" value="Ig-like_dom"/>
</dbReference>
<dbReference type="InterPro" id="IPR036179">
    <property type="entry name" value="Ig-like_dom_sf"/>
</dbReference>
<evidence type="ECO:0000313" key="8">
    <source>
        <dbReference type="RefSeq" id="XP_019645832.1"/>
    </source>
</evidence>
<dbReference type="SMART" id="SM00409">
    <property type="entry name" value="IG"/>
    <property type="match status" value="1"/>
</dbReference>
<keyword evidence="4" id="KW-1015">Disulfide bond</keyword>
<dbReference type="InterPro" id="IPR003598">
    <property type="entry name" value="Ig_sub2"/>
</dbReference>
<reference evidence="8" key="1">
    <citation type="submission" date="2025-08" db="UniProtKB">
        <authorList>
            <consortium name="RefSeq"/>
        </authorList>
    </citation>
    <scope>IDENTIFICATION</scope>
    <source>
        <tissue evidence="8">Gonad</tissue>
    </source>
</reference>
<feature type="signal peptide" evidence="5">
    <location>
        <begin position="1"/>
        <end position="22"/>
    </location>
</feature>
<proteinExistence type="predicted"/>
<dbReference type="Pfam" id="PF13927">
    <property type="entry name" value="Ig_3"/>
    <property type="match status" value="1"/>
</dbReference>
<dbReference type="SUPFAM" id="SSF52058">
    <property type="entry name" value="L domain-like"/>
    <property type="match status" value="1"/>
</dbReference>
<dbReference type="PANTHER" id="PTHR24366">
    <property type="entry name" value="IG(IMMUNOGLOBULIN) AND LRR(LEUCINE RICH REPEAT) DOMAINS"/>
    <property type="match status" value="1"/>
</dbReference>
<evidence type="ECO:0000259" key="6">
    <source>
        <dbReference type="PROSITE" id="PS50835"/>
    </source>
</evidence>
<dbReference type="OrthoDB" id="1741314at2759"/>
<accession>A0A6P5ARY3</accession>
<evidence type="ECO:0000313" key="7">
    <source>
        <dbReference type="Proteomes" id="UP000515135"/>
    </source>
</evidence>
<dbReference type="KEGG" id="bbel:109486442"/>
<dbReference type="RefSeq" id="XP_019645832.1">
    <property type="nucleotide sequence ID" value="XM_019790273.1"/>
</dbReference>
<feature type="domain" description="Ig-like" evidence="6">
    <location>
        <begin position="149"/>
        <end position="238"/>
    </location>
</feature>
<dbReference type="SMART" id="SM00082">
    <property type="entry name" value="LRRCT"/>
    <property type="match status" value="1"/>
</dbReference>
<dbReference type="AlphaFoldDB" id="A0A6P5ARY3"/>
<evidence type="ECO:0000256" key="5">
    <source>
        <dbReference type="SAM" id="SignalP"/>
    </source>
</evidence>
<dbReference type="SMART" id="SM00408">
    <property type="entry name" value="IGc2"/>
    <property type="match status" value="1"/>
</dbReference>
<keyword evidence="7" id="KW-1185">Reference proteome</keyword>
<evidence type="ECO:0000256" key="2">
    <source>
        <dbReference type="ARBA" id="ARBA00022729"/>
    </source>
</evidence>
<dbReference type="SMART" id="SM00369">
    <property type="entry name" value="LRR_TYP"/>
    <property type="match status" value="3"/>
</dbReference>
<dbReference type="InterPro" id="IPR001611">
    <property type="entry name" value="Leu-rich_rpt"/>
</dbReference>
<dbReference type="GeneID" id="109486442"/>
<dbReference type="Gene3D" id="2.60.40.10">
    <property type="entry name" value="Immunoglobulins"/>
    <property type="match status" value="1"/>
</dbReference>
<sequence length="284" mass="31002">MFSFSNLKRLLVLLLMLPKLSEVYLAYNQINHIEPGTFSNLLNLRLLNLENNKISIVQNGTFSNLPKLATLLLSNNQITVLSEYTDELMSIANVYLKNNPWQCDCRMVSFRQKMVGKRFEDHIICEEPSRLFGQKLKDIEPDDLICDEPQIVTFKMINGNRPVLEGETVILNCDVSGIPTPDITVTLPSGRNATVESGGRVTVEANGIITIENITATESGLYVCLAASPGGSTSANLSIYVQGSSSVSPTSIYVQGPSSVSPTSIHVQGPSSVSPSISFGFEQL</sequence>
<dbReference type="InterPro" id="IPR003599">
    <property type="entry name" value="Ig_sub"/>
</dbReference>
<dbReference type="PROSITE" id="PS51450">
    <property type="entry name" value="LRR"/>
    <property type="match status" value="2"/>
</dbReference>
<organism evidence="7 8">
    <name type="scientific">Branchiostoma belcheri</name>
    <name type="common">Amphioxus</name>
    <dbReference type="NCBI Taxonomy" id="7741"/>
    <lineage>
        <taxon>Eukaryota</taxon>
        <taxon>Metazoa</taxon>
        <taxon>Chordata</taxon>
        <taxon>Cephalochordata</taxon>
        <taxon>Leptocardii</taxon>
        <taxon>Amphioxiformes</taxon>
        <taxon>Branchiostomatidae</taxon>
        <taxon>Branchiostoma</taxon>
    </lineage>
</organism>
<dbReference type="InterPro" id="IPR000483">
    <property type="entry name" value="Cys-rich_flank_reg_C"/>
</dbReference>
<dbReference type="PROSITE" id="PS50835">
    <property type="entry name" value="IG_LIKE"/>
    <property type="match status" value="1"/>
</dbReference>
<dbReference type="Pfam" id="PF13855">
    <property type="entry name" value="LRR_8"/>
    <property type="match status" value="1"/>
</dbReference>